<name>A0AAW2FBA1_9HYME</name>
<dbReference type="Proteomes" id="UP001430953">
    <property type="component" value="Unassembled WGS sequence"/>
</dbReference>
<dbReference type="Pfam" id="PF10294">
    <property type="entry name" value="Methyltransf_16"/>
    <property type="match status" value="2"/>
</dbReference>
<dbReference type="GO" id="GO:0032991">
    <property type="term" value="C:protein-containing complex"/>
    <property type="evidence" value="ECO:0007669"/>
    <property type="project" value="TreeGrafter"/>
</dbReference>
<dbReference type="InterPro" id="IPR029063">
    <property type="entry name" value="SAM-dependent_MTases_sf"/>
</dbReference>
<gene>
    <name evidence="1" type="ORF">PUN28_012993</name>
</gene>
<dbReference type="SUPFAM" id="SSF53335">
    <property type="entry name" value="S-adenosyl-L-methionine-dependent methyltransferases"/>
    <property type="match status" value="1"/>
</dbReference>
<sequence length="309" mass="35268">MDSYANQDLDISLIKQFLCCAPLIKMDFTALDYCGFSLDIQKQVLDNTINNDLIKQYPIKTSYQKAFLKLFMQKIEDSDNETSRYITLKENINLISEGTTGLCSWQGALALSKWCAENKEQFYRKNVLELGCGIGLTGMSVIITCSPKQYIFSDCHPMVLDVLCENIKLNFLPNKRCELLRINASERTPKLKLQLKYEQSDVQVMDLKWEDINKRLSEDLSQPDVIIAADILYESSMFDLLISELKCLLTPSNYAIFAATIRNENTISLFLKHLGNYNLAFEECNSPKSTISIQSIDAPVQILKIFQKV</sequence>
<dbReference type="PANTHER" id="PTHR14614:SF130">
    <property type="entry name" value="PROTEIN-LYSINE N-METHYLTRANSFERASE EEF2KMT"/>
    <property type="match status" value="1"/>
</dbReference>
<protein>
    <submittedName>
        <fullName evidence="1">Uncharacterized protein</fullName>
    </submittedName>
</protein>
<dbReference type="InterPro" id="IPR019410">
    <property type="entry name" value="Methyltransf_16"/>
</dbReference>
<keyword evidence="2" id="KW-1185">Reference proteome</keyword>
<organism evidence="1 2">
    <name type="scientific">Cardiocondyla obscurior</name>
    <dbReference type="NCBI Taxonomy" id="286306"/>
    <lineage>
        <taxon>Eukaryota</taxon>
        <taxon>Metazoa</taxon>
        <taxon>Ecdysozoa</taxon>
        <taxon>Arthropoda</taxon>
        <taxon>Hexapoda</taxon>
        <taxon>Insecta</taxon>
        <taxon>Pterygota</taxon>
        <taxon>Neoptera</taxon>
        <taxon>Endopterygota</taxon>
        <taxon>Hymenoptera</taxon>
        <taxon>Apocrita</taxon>
        <taxon>Aculeata</taxon>
        <taxon>Formicoidea</taxon>
        <taxon>Formicidae</taxon>
        <taxon>Myrmicinae</taxon>
        <taxon>Cardiocondyla</taxon>
    </lineage>
</organism>
<evidence type="ECO:0000313" key="1">
    <source>
        <dbReference type="EMBL" id="KAL0111487.1"/>
    </source>
</evidence>
<dbReference type="PANTHER" id="PTHR14614">
    <property type="entry name" value="HEPATOCELLULAR CARCINOMA-ASSOCIATED ANTIGEN"/>
    <property type="match status" value="1"/>
</dbReference>
<comment type="caution">
    <text evidence="1">The sequence shown here is derived from an EMBL/GenBank/DDBJ whole genome shotgun (WGS) entry which is preliminary data.</text>
</comment>
<dbReference type="Gene3D" id="3.40.50.150">
    <property type="entry name" value="Vaccinia Virus protein VP39"/>
    <property type="match status" value="1"/>
</dbReference>
<proteinExistence type="predicted"/>
<dbReference type="AlphaFoldDB" id="A0AAW2FBA1"/>
<dbReference type="EMBL" id="JADYXP020000013">
    <property type="protein sequence ID" value="KAL0111487.1"/>
    <property type="molecule type" value="Genomic_DNA"/>
</dbReference>
<accession>A0AAW2FBA1</accession>
<evidence type="ECO:0000313" key="2">
    <source>
        <dbReference type="Proteomes" id="UP001430953"/>
    </source>
</evidence>
<reference evidence="1 2" key="1">
    <citation type="submission" date="2023-03" db="EMBL/GenBank/DDBJ databases">
        <title>High recombination rates correlate with genetic variation in Cardiocondyla obscurior ants.</title>
        <authorList>
            <person name="Errbii M."/>
        </authorList>
    </citation>
    <scope>NUCLEOTIDE SEQUENCE [LARGE SCALE GENOMIC DNA]</scope>
    <source>
        <strain evidence="1">Alpha-2009</strain>
        <tissue evidence="1">Whole body</tissue>
    </source>
</reference>